<dbReference type="RefSeq" id="WP_228415711.1">
    <property type="nucleotide sequence ID" value="NZ_CP081135.1"/>
</dbReference>
<dbReference type="InterPro" id="IPR003675">
    <property type="entry name" value="Rce1/LyrA-like_dom"/>
</dbReference>
<sequence length="53" mass="6158">MPQIKNSPNIQLSFIFWVGAITYSPIIEELIFRGIFFNIASTWLDINNKTVKK</sequence>
<dbReference type="KEGG" id="tem:JW646_16575"/>
<dbReference type="AlphaFoldDB" id="A0AAX2ZFR6"/>
<protein>
    <recommendedName>
        <fullName evidence="1">CAAX prenyl protease 2/Lysostaphin resistance protein A-like domain-containing protein</fullName>
    </recommendedName>
</protein>
<name>A0AAX2ZFR6_9FIRM</name>
<dbReference type="EMBL" id="CP081135">
    <property type="protein sequence ID" value="UEL47225.1"/>
    <property type="molecule type" value="Genomic_DNA"/>
</dbReference>
<reference evidence="2 3" key="1">
    <citation type="journal article" date="2023" name="Int. J. Syst. Evol. Microbiol.">
        <title>Terrisporobacter hibernicus sp. nov., isolated from bovine faeces in Northern Ireland.</title>
        <authorList>
            <person name="Mitchell M."/>
            <person name="Nguyen S.V."/>
            <person name="Connor M."/>
            <person name="Fairley D.J."/>
            <person name="Donoghue O."/>
            <person name="Marshall H."/>
            <person name="Koolman L."/>
            <person name="McMullan G."/>
            <person name="Schaffer K.E."/>
            <person name="McGrath J.W."/>
            <person name="Fanning S."/>
        </authorList>
    </citation>
    <scope>NUCLEOTIDE SEQUENCE [LARGE SCALE GENOMIC DNA]</scope>
    <source>
        <strain evidence="2 3">MCA3</strain>
    </source>
</reference>
<accession>A0AAX2ZFR6</accession>
<feature type="domain" description="CAAX prenyl protease 2/Lysostaphin resistance protein A-like" evidence="1">
    <location>
        <begin position="12"/>
        <end position="43"/>
    </location>
</feature>
<proteinExistence type="predicted"/>
<dbReference type="Pfam" id="PF02517">
    <property type="entry name" value="Rce1-like"/>
    <property type="match status" value="1"/>
</dbReference>
<dbReference type="GO" id="GO:0080120">
    <property type="term" value="P:CAAX-box protein maturation"/>
    <property type="evidence" value="ECO:0007669"/>
    <property type="project" value="UniProtKB-ARBA"/>
</dbReference>
<evidence type="ECO:0000313" key="3">
    <source>
        <dbReference type="Proteomes" id="UP001198983"/>
    </source>
</evidence>
<evidence type="ECO:0000259" key="1">
    <source>
        <dbReference type="Pfam" id="PF02517"/>
    </source>
</evidence>
<organism evidence="2 3">
    <name type="scientific">Terrisporobacter hibernicus</name>
    <dbReference type="NCBI Taxonomy" id="2813371"/>
    <lineage>
        <taxon>Bacteria</taxon>
        <taxon>Bacillati</taxon>
        <taxon>Bacillota</taxon>
        <taxon>Clostridia</taxon>
        <taxon>Peptostreptococcales</taxon>
        <taxon>Peptostreptococcaceae</taxon>
        <taxon>Terrisporobacter</taxon>
    </lineage>
</organism>
<evidence type="ECO:0000313" key="2">
    <source>
        <dbReference type="EMBL" id="UEL47225.1"/>
    </source>
</evidence>
<dbReference type="Proteomes" id="UP001198983">
    <property type="component" value="Chromosome"/>
</dbReference>
<keyword evidence="3" id="KW-1185">Reference proteome</keyword>
<gene>
    <name evidence="2" type="ORF">JW646_16575</name>
</gene>
<dbReference type="GO" id="GO:0004175">
    <property type="term" value="F:endopeptidase activity"/>
    <property type="evidence" value="ECO:0007669"/>
    <property type="project" value="UniProtKB-ARBA"/>
</dbReference>